<gene>
    <name evidence="1" type="ORF">AKG95_29245</name>
</gene>
<sequence>MRTPAEVAADTPVEITVNMHPAVAYQLAQFAKRSTYSMFYEFTEAHLSEEERMTLAYQMLNGITAVGAALADAGYAPR</sequence>
<comment type="caution">
    <text evidence="1">The sequence shown here is derived from an EMBL/GenBank/DDBJ whole genome shotgun (WGS) entry which is preliminary data.</text>
</comment>
<proteinExistence type="predicted"/>
<organism evidence="1 2">
    <name type="scientific">Janthinobacterium lividum</name>
    <dbReference type="NCBI Taxonomy" id="29581"/>
    <lineage>
        <taxon>Bacteria</taxon>
        <taxon>Pseudomonadati</taxon>
        <taxon>Pseudomonadota</taxon>
        <taxon>Betaproteobacteria</taxon>
        <taxon>Burkholderiales</taxon>
        <taxon>Oxalobacteraceae</taxon>
        <taxon>Janthinobacterium</taxon>
    </lineage>
</organism>
<evidence type="ECO:0000313" key="2">
    <source>
        <dbReference type="Proteomes" id="UP000179840"/>
    </source>
</evidence>
<dbReference type="EMBL" id="LFKP01000016">
    <property type="protein sequence ID" value="OHV93817.1"/>
    <property type="molecule type" value="Genomic_DNA"/>
</dbReference>
<protein>
    <submittedName>
        <fullName evidence="1">Uncharacterized protein</fullName>
    </submittedName>
</protein>
<dbReference type="Proteomes" id="UP000179840">
    <property type="component" value="Unassembled WGS sequence"/>
</dbReference>
<name>A0A1S1TZZ6_9BURK</name>
<dbReference type="Pfam" id="PF24806">
    <property type="entry name" value="DUF7706"/>
    <property type="match status" value="1"/>
</dbReference>
<geneLocation type="plasmid" evidence="1">
    <name>pMEG01</name>
</geneLocation>
<evidence type="ECO:0000313" key="1">
    <source>
        <dbReference type="EMBL" id="OHV93817.1"/>
    </source>
</evidence>
<keyword evidence="1" id="KW-0614">Plasmid</keyword>
<dbReference type="InterPro" id="IPR056123">
    <property type="entry name" value="DUF7706"/>
</dbReference>
<accession>A0A1S1TZZ6</accession>
<dbReference type="AlphaFoldDB" id="A0A1S1TZZ6"/>
<reference evidence="1 2" key="1">
    <citation type="submission" date="2015-06" db="EMBL/GenBank/DDBJ databases">
        <title>Draft genome sequencing of a biphenyl-degrading bacterium, Janthinobacterium lividum MEG1.</title>
        <authorList>
            <person name="Shimodaira J."/>
            <person name="Hatta T."/>
        </authorList>
    </citation>
    <scope>NUCLEOTIDE SEQUENCE [LARGE SCALE GENOMIC DNA]</scope>
    <source>
        <strain evidence="1 2">MEG1</strain>
        <plasmid evidence="1">pMEG01</plasmid>
    </source>
</reference>